<protein>
    <submittedName>
        <fullName evidence="1">DDE-type integrase/transposase/recombinase</fullName>
    </submittedName>
</protein>
<proteinExistence type="predicted"/>
<dbReference type="PANTHER" id="PTHR33293:SF1">
    <property type="entry name" value="INSERTION ELEMENT IS1 1 PROTEIN INSB-RELATED"/>
    <property type="match status" value="1"/>
</dbReference>
<evidence type="ECO:0000313" key="2">
    <source>
        <dbReference type="Proteomes" id="UP000772181"/>
    </source>
</evidence>
<comment type="caution">
    <text evidence="1">The sequence shown here is derived from an EMBL/GenBank/DDBJ whole genome shotgun (WGS) entry which is preliminary data.</text>
</comment>
<dbReference type="AlphaFoldDB" id="A0A933GLQ6"/>
<gene>
    <name evidence="1" type="ORF">HY730_01750</name>
</gene>
<evidence type="ECO:0000313" key="1">
    <source>
        <dbReference type="EMBL" id="MBI4595084.1"/>
    </source>
</evidence>
<name>A0A933GLQ6_UNCTE</name>
<dbReference type="PANTHER" id="PTHR33293">
    <property type="entry name" value="INSERTION ELEMENT IS1 1 PROTEIN INSB-RELATED"/>
    <property type="match status" value="1"/>
</dbReference>
<reference evidence="1" key="1">
    <citation type="submission" date="2020-07" db="EMBL/GenBank/DDBJ databases">
        <title>Huge and variable diversity of episymbiotic CPR bacteria and DPANN archaea in groundwater ecosystems.</title>
        <authorList>
            <person name="He C.Y."/>
            <person name="Keren R."/>
            <person name="Whittaker M."/>
            <person name="Farag I.F."/>
            <person name="Doudna J."/>
            <person name="Cate J.H.D."/>
            <person name="Banfield J.F."/>
        </authorList>
    </citation>
    <scope>NUCLEOTIDE SEQUENCE</scope>
    <source>
        <strain evidence="1">NC_groundwater_1482_Ag_S-0.65um_47_24</strain>
    </source>
</reference>
<organism evidence="1 2">
    <name type="scientific">Tectimicrobiota bacterium</name>
    <dbReference type="NCBI Taxonomy" id="2528274"/>
    <lineage>
        <taxon>Bacteria</taxon>
        <taxon>Pseudomonadati</taxon>
        <taxon>Nitrospinota/Tectimicrobiota group</taxon>
        <taxon>Candidatus Tectimicrobiota</taxon>
    </lineage>
</organism>
<dbReference type="Proteomes" id="UP000772181">
    <property type="component" value="Unassembled WGS sequence"/>
</dbReference>
<dbReference type="EMBL" id="JACQWF010000082">
    <property type="protein sequence ID" value="MBI4595084.1"/>
    <property type="molecule type" value="Genomic_DNA"/>
</dbReference>
<dbReference type="InterPro" id="IPR051354">
    <property type="entry name" value="Transposase_27_IS1"/>
</dbReference>
<sequence>MNKLNLEKQAQIIRVLCEGNSIRSTARITDTAINTVVKLLREVGAACLDYQDKAMHNIPSKKLQCDEIWSFVYSKAKNVPEEHAGQFGYGDVWTFTAIDADTKIIPCWLVGQRNLETATEFINDLKERLSNRVQLTTDGHRMYLEAVERAFGADIDFAQLVKLYGPEPEGQKRYSPSECLGAEKHVIQGKPDKADISTSYVERQNLTMRMGMRRFTRLTNGFSKKLENHVYALALYFMHYNFARPHKTLANPYPRTPAMAAGLMTHIWTVEEIVGLLRE</sequence>
<accession>A0A933GLQ6</accession>